<accession>A0A2A4FXT0</accession>
<protein>
    <submittedName>
        <fullName evidence="2">DUF1453 domain-containing protein</fullName>
    </submittedName>
</protein>
<dbReference type="OrthoDB" id="7204434at2"/>
<sequence length="165" mass="18485">MTQDDLLHYGLIGAAFALALFIRIRRIGRTQRLRIGTLWIIPALFLVLGAAILWQFPPEGWGWLWIALGFLAGGAVGWQRGRLVEIAIDPASGRLTQRSSPGALIFLLLLFGLRWLLHWLVELSDARWHLGAMLVGNIFIAFAVGVLSFYRIELWLRARAISKGA</sequence>
<feature type="transmembrane region" description="Helical" evidence="1">
    <location>
        <begin position="127"/>
        <end position="150"/>
    </location>
</feature>
<dbReference type="AlphaFoldDB" id="A0A2A4FXT0"/>
<gene>
    <name evidence="2" type="ORF">COO09_11340</name>
</gene>
<dbReference type="RefSeq" id="WP_066963696.1">
    <property type="nucleotide sequence ID" value="NZ_CP023449.1"/>
</dbReference>
<reference evidence="2 3" key="1">
    <citation type="submission" date="2017-09" db="EMBL/GenBank/DDBJ databases">
        <title>The Catabolism of 3,6-Dichlorosalicylic acid is Initiated by the Cytochrome P450 Monooxygenase DsmABC in Rhizorhabdus dicambivorans Ndbn-20.</title>
        <authorList>
            <person name="Na L."/>
        </authorList>
    </citation>
    <scope>NUCLEOTIDE SEQUENCE [LARGE SCALE GENOMIC DNA]</scope>
    <source>
        <strain evidence="2 3">Ndbn-20m</strain>
    </source>
</reference>
<dbReference type="Proteomes" id="UP000218934">
    <property type="component" value="Unassembled WGS sequence"/>
</dbReference>
<keyword evidence="3" id="KW-1185">Reference proteome</keyword>
<keyword evidence="1" id="KW-1133">Transmembrane helix</keyword>
<evidence type="ECO:0000313" key="3">
    <source>
        <dbReference type="Proteomes" id="UP000218934"/>
    </source>
</evidence>
<feature type="transmembrane region" description="Helical" evidence="1">
    <location>
        <begin position="102"/>
        <end position="121"/>
    </location>
</feature>
<dbReference type="Pfam" id="PF07301">
    <property type="entry name" value="DUF1453"/>
    <property type="match status" value="1"/>
</dbReference>
<dbReference type="KEGG" id="rdi:CMV14_22950"/>
<dbReference type="EMBL" id="NWUF01000009">
    <property type="protein sequence ID" value="PCE42213.1"/>
    <property type="molecule type" value="Genomic_DNA"/>
</dbReference>
<feature type="transmembrane region" description="Helical" evidence="1">
    <location>
        <begin position="36"/>
        <end position="56"/>
    </location>
</feature>
<feature type="transmembrane region" description="Helical" evidence="1">
    <location>
        <begin position="6"/>
        <end position="24"/>
    </location>
</feature>
<name>A0A2A4FXT0_9SPHN</name>
<keyword evidence="1" id="KW-0812">Transmembrane</keyword>
<dbReference type="InterPro" id="IPR058247">
    <property type="entry name" value="DUF1453"/>
</dbReference>
<proteinExistence type="predicted"/>
<keyword evidence="1" id="KW-0472">Membrane</keyword>
<comment type="caution">
    <text evidence="2">The sequence shown here is derived from an EMBL/GenBank/DDBJ whole genome shotgun (WGS) entry which is preliminary data.</text>
</comment>
<feature type="transmembrane region" description="Helical" evidence="1">
    <location>
        <begin position="62"/>
        <end position="81"/>
    </location>
</feature>
<evidence type="ECO:0000256" key="1">
    <source>
        <dbReference type="SAM" id="Phobius"/>
    </source>
</evidence>
<organism evidence="2 3">
    <name type="scientific">Rhizorhabdus dicambivorans</name>
    <dbReference type="NCBI Taxonomy" id="1850238"/>
    <lineage>
        <taxon>Bacteria</taxon>
        <taxon>Pseudomonadati</taxon>
        <taxon>Pseudomonadota</taxon>
        <taxon>Alphaproteobacteria</taxon>
        <taxon>Sphingomonadales</taxon>
        <taxon>Sphingomonadaceae</taxon>
        <taxon>Rhizorhabdus</taxon>
    </lineage>
</organism>
<evidence type="ECO:0000313" key="2">
    <source>
        <dbReference type="EMBL" id="PCE42213.1"/>
    </source>
</evidence>